<evidence type="ECO:0000259" key="1">
    <source>
        <dbReference type="Pfam" id="PF13930"/>
    </source>
</evidence>
<feature type="domain" description="Type VII secretion system protein EssD-like" evidence="1">
    <location>
        <begin position="11"/>
        <end position="90"/>
    </location>
</feature>
<sequence>MDVYGFPDPAQNKTKSGGFIFDRTHIVGDKVGGDWVNENLFTGFSRMNKSGMRRCEIQMEKKLAAGKWVMYTAKVNYSHTTGYADSITMSAYTEDGALFDNVVVQNSPDWQTTC</sequence>
<gene>
    <name evidence="2" type="ORF">ADL12_19570</name>
</gene>
<dbReference type="AlphaFoldDB" id="A0A0X3UUM1"/>
<protein>
    <recommendedName>
        <fullName evidence="1">Type VII secretion system protein EssD-like domain-containing protein</fullName>
    </recommendedName>
</protein>
<comment type="caution">
    <text evidence="2">The sequence shown here is derived from an EMBL/GenBank/DDBJ whole genome shotgun (WGS) entry which is preliminary data.</text>
</comment>
<name>A0A0X3UUM1_9ACTN</name>
<dbReference type="Gene3D" id="3.40.570.10">
    <property type="entry name" value="Extracellular Endonuclease, subunit A"/>
    <property type="match status" value="1"/>
</dbReference>
<reference evidence="3" key="1">
    <citation type="submission" date="2015-10" db="EMBL/GenBank/DDBJ databases">
        <authorList>
            <person name="Ju K.-S."/>
            <person name="Doroghazi J.R."/>
            <person name="Metcalf W.W."/>
        </authorList>
    </citation>
    <scope>NUCLEOTIDE SEQUENCE [LARGE SCALE GENOMIC DNA]</scope>
    <source>
        <strain evidence="3">NRRL 3151</strain>
    </source>
</reference>
<organism evidence="2 3">
    <name type="scientific">Streptomyces regalis</name>
    <dbReference type="NCBI Taxonomy" id="68262"/>
    <lineage>
        <taxon>Bacteria</taxon>
        <taxon>Bacillati</taxon>
        <taxon>Actinomycetota</taxon>
        <taxon>Actinomycetes</taxon>
        <taxon>Kitasatosporales</taxon>
        <taxon>Streptomycetaceae</taxon>
        <taxon>Streptomyces</taxon>
    </lineage>
</organism>
<dbReference type="InterPro" id="IPR044927">
    <property type="entry name" value="Endonuclea_NS_2"/>
</dbReference>
<dbReference type="InterPro" id="IPR044929">
    <property type="entry name" value="DNA/RNA_non-sp_Endonuclease_sf"/>
</dbReference>
<dbReference type="EMBL" id="LLZG01000142">
    <property type="protein sequence ID" value="KUL36205.1"/>
    <property type="molecule type" value="Genomic_DNA"/>
</dbReference>
<evidence type="ECO:0000313" key="3">
    <source>
        <dbReference type="Proteomes" id="UP000053923"/>
    </source>
</evidence>
<accession>A0A0X3UUM1</accession>
<dbReference type="Proteomes" id="UP000053923">
    <property type="component" value="Unassembled WGS sequence"/>
</dbReference>
<proteinExistence type="predicted"/>
<keyword evidence="3" id="KW-1185">Reference proteome</keyword>
<dbReference type="Pfam" id="PF13930">
    <property type="entry name" value="Endonuclea_NS_2"/>
    <property type="match status" value="1"/>
</dbReference>
<evidence type="ECO:0000313" key="2">
    <source>
        <dbReference type="EMBL" id="KUL36205.1"/>
    </source>
</evidence>